<keyword evidence="4" id="KW-0997">Cell inner membrane</keyword>
<keyword evidence="2" id="KW-0813">Transport</keyword>
<keyword evidence="7 9" id="KW-0472">Membrane</keyword>
<dbReference type="GO" id="GO:0005886">
    <property type="term" value="C:plasma membrane"/>
    <property type="evidence" value="ECO:0007669"/>
    <property type="project" value="UniProtKB-SubCell"/>
</dbReference>
<feature type="transmembrane region" description="Helical" evidence="9">
    <location>
        <begin position="140"/>
        <end position="161"/>
    </location>
</feature>
<dbReference type="OrthoDB" id="9794346at2"/>
<dbReference type="Proteomes" id="UP000295244">
    <property type="component" value="Unassembled WGS sequence"/>
</dbReference>
<gene>
    <name evidence="11" type="ORF">E0L93_02605</name>
</gene>
<dbReference type="InterPro" id="IPR007387">
    <property type="entry name" value="TRAP_DctQ"/>
</dbReference>
<evidence type="ECO:0000256" key="7">
    <source>
        <dbReference type="ARBA" id="ARBA00023136"/>
    </source>
</evidence>
<reference evidence="11 12" key="1">
    <citation type="submission" date="2019-03" db="EMBL/GenBank/DDBJ databases">
        <title>Whole genome sequence of a novel Rubrobacter taiwanensis strain, isolated from Yellowstone National Park.</title>
        <authorList>
            <person name="Freed S."/>
            <person name="Ramaley R.F."/>
            <person name="Kyndt J.A."/>
        </authorList>
    </citation>
    <scope>NUCLEOTIDE SEQUENCE [LARGE SCALE GENOMIC DNA]</scope>
    <source>
        <strain evidence="11 12">Yellowstone</strain>
    </source>
</reference>
<evidence type="ECO:0000256" key="5">
    <source>
        <dbReference type="ARBA" id="ARBA00022692"/>
    </source>
</evidence>
<evidence type="ECO:0000256" key="6">
    <source>
        <dbReference type="ARBA" id="ARBA00022989"/>
    </source>
</evidence>
<comment type="similarity">
    <text evidence="8">Belongs to the TRAP transporter small permease family.</text>
</comment>
<protein>
    <submittedName>
        <fullName evidence="11">TRAP transporter small permease</fullName>
    </submittedName>
</protein>
<dbReference type="PANTHER" id="PTHR35011">
    <property type="entry name" value="2,3-DIKETO-L-GULONATE TRAP TRANSPORTER SMALL PERMEASE PROTEIN YIAM"/>
    <property type="match status" value="1"/>
</dbReference>
<comment type="subcellular location">
    <subcellularLocation>
        <location evidence="1">Cell inner membrane</location>
        <topology evidence="1">Multi-pass membrane protein</topology>
    </subcellularLocation>
</comment>
<evidence type="ECO:0000313" key="12">
    <source>
        <dbReference type="Proteomes" id="UP000295244"/>
    </source>
</evidence>
<keyword evidence="12" id="KW-1185">Reference proteome</keyword>
<evidence type="ECO:0000256" key="8">
    <source>
        <dbReference type="ARBA" id="ARBA00038436"/>
    </source>
</evidence>
<dbReference type="RefSeq" id="WP_132688084.1">
    <property type="nucleotide sequence ID" value="NZ_SKBU01000006.1"/>
</dbReference>
<evidence type="ECO:0000259" key="10">
    <source>
        <dbReference type="Pfam" id="PF04290"/>
    </source>
</evidence>
<evidence type="ECO:0000256" key="3">
    <source>
        <dbReference type="ARBA" id="ARBA00022475"/>
    </source>
</evidence>
<keyword evidence="3" id="KW-1003">Cell membrane</keyword>
<dbReference type="AlphaFoldDB" id="A0A4R1BRM3"/>
<name>A0A4R1BRM3_9ACTN</name>
<proteinExistence type="inferred from homology"/>
<sequence>MNRSGTQESFLSRLIGWLSELAGYASSLLILASMLVICYAVLLRYVLGASTVWQTELAIYFLIFAAFVGGAYGLKHGDHVKIDVVVNRLPGRVQLFVRFVAAILGFFFILIIAVIGFELWWEAVQMGRRSGTAWNPPLAYPYFILPLGMTLIALQYLVIVAELFQRLVSGRPGGPPPDETEDETLIE</sequence>
<evidence type="ECO:0000256" key="2">
    <source>
        <dbReference type="ARBA" id="ARBA00022448"/>
    </source>
</evidence>
<evidence type="ECO:0000313" key="11">
    <source>
        <dbReference type="EMBL" id="TCJ19865.1"/>
    </source>
</evidence>
<feature type="transmembrane region" description="Helical" evidence="9">
    <location>
        <begin position="21"/>
        <end position="45"/>
    </location>
</feature>
<feature type="transmembrane region" description="Helical" evidence="9">
    <location>
        <begin position="95"/>
        <end position="120"/>
    </location>
</feature>
<comment type="caution">
    <text evidence="11">The sequence shown here is derived from an EMBL/GenBank/DDBJ whole genome shotgun (WGS) entry which is preliminary data.</text>
</comment>
<keyword evidence="6 9" id="KW-1133">Transmembrane helix</keyword>
<accession>A0A4R1BRM3</accession>
<feature type="transmembrane region" description="Helical" evidence="9">
    <location>
        <begin position="57"/>
        <end position="74"/>
    </location>
</feature>
<evidence type="ECO:0000256" key="1">
    <source>
        <dbReference type="ARBA" id="ARBA00004429"/>
    </source>
</evidence>
<evidence type="ECO:0000256" key="9">
    <source>
        <dbReference type="SAM" id="Phobius"/>
    </source>
</evidence>
<evidence type="ECO:0000256" key="4">
    <source>
        <dbReference type="ARBA" id="ARBA00022519"/>
    </source>
</evidence>
<feature type="domain" description="Tripartite ATP-independent periplasmic transporters DctQ component" evidence="10">
    <location>
        <begin position="34"/>
        <end position="165"/>
    </location>
</feature>
<dbReference type="EMBL" id="SKBU01000006">
    <property type="protein sequence ID" value="TCJ19865.1"/>
    <property type="molecule type" value="Genomic_DNA"/>
</dbReference>
<keyword evidence="5 9" id="KW-0812">Transmembrane</keyword>
<dbReference type="InterPro" id="IPR055348">
    <property type="entry name" value="DctQ"/>
</dbReference>
<organism evidence="11 12">
    <name type="scientific">Rubrobacter taiwanensis</name>
    <dbReference type="NCBI Taxonomy" id="185139"/>
    <lineage>
        <taxon>Bacteria</taxon>
        <taxon>Bacillati</taxon>
        <taxon>Actinomycetota</taxon>
        <taxon>Rubrobacteria</taxon>
        <taxon>Rubrobacterales</taxon>
        <taxon>Rubrobacteraceae</taxon>
        <taxon>Rubrobacter</taxon>
    </lineage>
</organism>
<dbReference type="Pfam" id="PF04290">
    <property type="entry name" value="DctQ"/>
    <property type="match status" value="1"/>
</dbReference>